<protein>
    <submittedName>
        <fullName evidence="2">Uncharacterized protein</fullName>
    </submittedName>
</protein>
<gene>
    <name evidence="2" type="primary">54</name>
    <name evidence="2" type="ORF">SEA_ARCHIMEDES_54</name>
</gene>
<dbReference type="GeneID" id="63742982"/>
<organism evidence="2 3">
    <name type="scientific">Gordonia phage Archimedes</name>
    <dbReference type="NCBI Taxonomy" id="2759389"/>
    <lineage>
        <taxon>Viruses</taxon>
        <taxon>Duplodnaviria</taxon>
        <taxon>Heunggongvirae</taxon>
        <taxon>Uroviricota</taxon>
        <taxon>Caudoviricetes</taxon>
        <taxon>Archimedesvirus</taxon>
        <taxon>Archimedesvirus archimedes</taxon>
    </lineage>
</organism>
<dbReference type="KEGG" id="vg:63742982"/>
<evidence type="ECO:0000313" key="2">
    <source>
        <dbReference type="EMBL" id="QOC55754.1"/>
    </source>
</evidence>
<evidence type="ECO:0000313" key="3">
    <source>
        <dbReference type="Proteomes" id="UP000516653"/>
    </source>
</evidence>
<keyword evidence="3" id="KW-1185">Reference proteome</keyword>
<proteinExistence type="predicted"/>
<dbReference type="Proteomes" id="UP000516653">
    <property type="component" value="Segment"/>
</dbReference>
<dbReference type="RefSeq" id="YP_010049663.1">
    <property type="nucleotide sequence ID" value="NC_054392.1"/>
</dbReference>
<feature type="compositionally biased region" description="Basic and acidic residues" evidence="1">
    <location>
        <begin position="7"/>
        <end position="28"/>
    </location>
</feature>
<accession>A0A7L7SP78</accession>
<reference evidence="2 3" key="1">
    <citation type="submission" date="2020-07" db="EMBL/GenBank/DDBJ databases">
        <authorList>
            <person name="Buterbaugh K.M."/>
            <person name="Dean A.J."/>
            <person name="Durmis N.D."/>
            <person name="Gonzalez I.M."/>
            <person name="Kowalski E.M."/>
            <person name="Mundorff O.G."/>
            <person name="Vimal D."/>
            <person name="Chamarti P.R."/>
            <person name="Xu J."/>
            <person name="Butela K.A."/>
            <person name="Garlena R.A."/>
            <person name="Russell D.A."/>
            <person name="Pope W.H."/>
            <person name="Jacobs-Sera D."/>
            <person name="Hatfull G.F."/>
        </authorList>
    </citation>
    <scope>NUCLEOTIDE SEQUENCE [LARGE SCALE GENOMIC DNA]</scope>
</reference>
<name>A0A7L7SP78_9CAUD</name>
<sequence>MRRKNKTRESFNKWVKDQELEQDPRDHLNYPGDCQDVIGQVVGPDRFGAYYEAVDAVYEMATNSTRVAFRPVYRPGVGGRVRVQ</sequence>
<dbReference type="EMBL" id="MT771339">
    <property type="protein sequence ID" value="QOC55754.1"/>
    <property type="molecule type" value="Genomic_DNA"/>
</dbReference>
<evidence type="ECO:0000256" key="1">
    <source>
        <dbReference type="SAM" id="MobiDB-lite"/>
    </source>
</evidence>
<feature type="region of interest" description="Disordered" evidence="1">
    <location>
        <begin position="1"/>
        <end position="28"/>
    </location>
</feature>